<evidence type="ECO:0000256" key="1">
    <source>
        <dbReference type="ARBA" id="ARBA00001933"/>
    </source>
</evidence>
<dbReference type="PANTHER" id="PTHR30244:SF34">
    <property type="entry name" value="DTDP-4-AMINO-4,6-DIDEOXYGALACTOSE TRANSAMINASE"/>
    <property type="match status" value="1"/>
</dbReference>
<gene>
    <name evidence="2" type="ORF">GCM10025864_26440</name>
</gene>
<dbReference type="InterPro" id="IPR015424">
    <property type="entry name" value="PyrdxlP-dep_Trfase"/>
</dbReference>
<accession>A0ABQ6I524</accession>
<organism evidence="2 3">
    <name type="scientific">Luteimicrobium album</name>
    <dbReference type="NCBI Taxonomy" id="1054550"/>
    <lineage>
        <taxon>Bacteria</taxon>
        <taxon>Bacillati</taxon>
        <taxon>Actinomycetota</taxon>
        <taxon>Actinomycetes</taxon>
        <taxon>Micrococcales</taxon>
        <taxon>Luteimicrobium</taxon>
    </lineage>
</organism>
<dbReference type="InterPro" id="IPR000653">
    <property type="entry name" value="DegT/StrS_aminotransferase"/>
</dbReference>
<dbReference type="Pfam" id="PF01041">
    <property type="entry name" value="DegT_DnrJ_EryC1"/>
    <property type="match status" value="1"/>
</dbReference>
<keyword evidence="3" id="KW-1185">Reference proteome</keyword>
<evidence type="ECO:0000313" key="2">
    <source>
        <dbReference type="EMBL" id="GMA24885.1"/>
    </source>
</evidence>
<comment type="caution">
    <text evidence="2">The sequence shown here is derived from an EMBL/GenBank/DDBJ whole genome shotgun (WGS) entry which is preliminary data.</text>
</comment>
<dbReference type="InterPro" id="IPR015422">
    <property type="entry name" value="PyrdxlP-dep_Trfase_small"/>
</dbReference>
<reference evidence="3" key="1">
    <citation type="journal article" date="2019" name="Int. J. Syst. Evol. Microbiol.">
        <title>The Global Catalogue of Microorganisms (GCM) 10K type strain sequencing project: providing services to taxonomists for standard genome sequencing and annotation.</title>
        <authorList>
            <consortium name="The Broad Institute Genomics Platform"/>
            <consortium name="The Broad Institute Genome Sequencing Center for Infectious Disease"/>
            <person name="Wu L."/>
            <person name="Ma J."/>
        </authorList>
    </citation>
    <scope>NUCLEOTIDE SEQUENCE [LARGE SCALE GENOMIC DNA]</scope>
    <source>
        <strain evidence="3">NBRC 106348</strain>
    </source>
</reference>
<name>A0ABQ6I524_9MICO</name>
<evidence type="ECO:0000313" key="3">
    <source>
        <dbReference type="Proteomes" id="UP001157091"/>
    </source>
</evidence>
<dbReference type="PANTHER" id="PTHR30244">
    <property type="entry name" value="TRANSAMINASE"/>
    <property type="match status" value="1"/>
</dbReference>
<dbReference type="SUPFAM" id="SSF53383">
    <property type="entry name" value="PLP-dependent transferases"/>
    <property type="match status" value="1"/>
</dbReference>
<proteinExistence type="predicted"/>
<dbReference type="Gene3D" id="3.90.1150.10">
    <property type="entry name" value="Aspartate Aminotransferase, domain 1"/>
    <property type="match status" value="1"/>
</dbReference>
<comment type="cofactor">
    <cofactor evidence="1">
        <name>pyridoxal 5'-phosphate</name>
        <dbReference type="ChEBI" id="CHEBI:597326"/>
    </cofactor>
</comment>
<protein>
    <submittedName>
        <fullName evidence="2">Uncharacterized protein</fullName>
    </submittedName>
</protein>
<sequence length="144" mass="16052">MTDLQAAIGLVQLGKLAAMVERRRELADRYRAELTGMPGIRLVADPAWGTSNFQSLWLEVLPEYPLDREQLLQALAEAGISARRGIMAAHREPAYAGRDTRSVALDVTERLTDATLILPVYHQMTEQDLLRVVSVIRAAAERRS</sequence>
<dbReference type="EMBL" id="BSUK01000001">
    <property type="protein sequence ID" value="GMA24885.1"/>
    <property type="molecule type" value="Genomic_DNA"/>
</dbReference>
<dbReference type="Proteomes" id="UP001157091">
    <property type="component" value="Unassembled WGS sequence"/>
</dbReference>